<name>A0AAV4IBM3_9GAST</name>
<dbReference type="Gene3D" id="3.10.10.10">
    <property type="entry name" value="HIV Type 1 Reverse Transcriptase, subunit A, domain 1"/>
    <property type="match status" value="1"/>
</dbReference>
<keyword evidence="2" id="KW-1185">Reference proteome</keyword>
<dbReference type="EMBL" id="BMAT01006109">
    <property type="protein sequence ID" value="GFS06432.1"/>
    <property type="molecule type" value="Genomic_DNA"/>
</dbReference>
<accession>A0AAV4IBM3</accession>
<dbReference type="AlphaFoldDB" id="A0AAV4IBM3"/>
<evidence type="ECO:0000313" key="2">
    <source>
        <dbReference type="Proteomes" id="UP000762676"/>
    </source>
</evidence>
<proteinExistence type="predicted"/>
<sequence length="195" mass="22055">MATFTPELDSSMTACEAPVRRHTSLPLPKQFDGTSELWPRWRARFQRFRLRSGLSEKPDSKQVGTLLYSMGQQHSLLSGSACSRLGLVARLHSLTPEKPDFRKELPNLFGGLGKLNDSYTIKLRPNVQLFSIFTPRKIAHPLLDKVKAEIKRMLDDDVITPVEEPTEWCSGIVVVPKATPQYGSAWTSRLSTRQY</sequence>
<protein>
    <submittedName>
        <fullName evidence="1">Pol polyprotein</fullName>
    </submittedName>
</protein>
<evidence type="ECO:0000313" key="1">
    <source>
        <dbReference type="EMBL" id="GFS06432.1"/>
    </source>
</evidence>
<organism evidence="1 2">
    <name type="scientific">Elysia marginata</name>
    <dbReference type="NCBI Taxonomy" id="1093978"/>
    <lineage>
        <taxon>Eukaryota</taxon>
        <taxon>Metazoa</taxon>
        <taxon>Spiralia</taxon>
        <taxon>Lophotrochozoa</taxon>
        <taxon>Mollusca</taxon>
        <taxon>Gastropoda</taxon>
        <taxon>Heterobranchia</taxon>
        <taxon>Euthyneura</taxon>
        <taxon>Panpulmonata</taxon>
        <taxon>Sacoglossa</taxon>
        <taxon>Placobranchoidea</taxon>
        <taxon>Plakobranchidae</taxon>
        <taxon>Elysia</taxon>
    </lineage>
</organism>
<dbReference type="Proteomes" id="UP000762676">
    <property type="component" value="Unassembled WGS sequence"/>
</dbReference>
<gene>
    <name evidence="1" type="ORF">ElyMa_002965400</name>
</gene>
<reference evidence="1 2" key="1">
    <citation type="journal article" date="2021" name="Elife">
        <title>Chloroplast acquisition without the gene transfer in kleptoplastic sea slugs, Plakobranchus ocellatus.</title>
        <authorList>
            <person name="Maeda T."/>
            <person name="Takahashi S."/>
            <person name="Yoshida T."/>
            <person name="Shimamura S."/>
            <person name="Takaki Y."/>
            <person name="Nagai Y."/>
            <person name="Toyoda A."/>
            <person name="Suzuki Y."/>
            <person name="Arimoto A."/>
            <person name="Ishii H."/>
            <person name="Satoh N."/>
            <person name="Nishiyama T."/>
            <person name="Hasebe M."/>
            <person name="Maruyama T."/>
            <person name="Minagawa J."/>
            <person name="Obokata J."/>
            <person name="Shigenobu S."/>
        </authorList>
    </citation>
    <scope>NUCLEOTIDE SEQUENCE [LARGE SCALE GENOMIC DNA]</scope>
</reference>
<comment type="caution">
    <text evidence="1">The sequence shown here is derived from an EMBL/GenBank/DDBJ whole genome shotgun (WGS) entry which is preliminary data.</text>
</comment>